<feature type="transmembrane region" description="Helical" evidence="1">
    <location>
        <begin position="63"/>
        <end position="84"/>
    </location>
</feature>
<keyword evidence="1" id="KW-1133">Transmembrane helix</keyword>
<dbReference type="Proteomes" id="UP000709437">
    <property type="component" value="Unassembled WGS sequence"/>
</dbReference>
<reference evidence="2" key="1">
    <citation type="submission" date="2021-05" db="EMBL/GenBank/DDBJ databases">
        <title>Whole genome sequence of Curtobacterium flaccumfaciens pv. flaccumfaciens strain CFBP 3417.</title>
        <authorList>
            <person name="Osdaghi E."/>
            <person name="Taghouti G."/>
            <person name="Portier P."/>
            <person name="Fazliarab A."/>
            <person name="Taghavi S.M."/>
            <person name="Briand M."/>
            <person name="Le-Saux M."/>
            <person name="Jacques M.-A."/>
        </authorList>
    </citation>
    <scope>NUCLEOTIDE SEQUENCE</scope>
    <source>
        <strain evidence="2">CFBP 3417</strain>
    </source>
</reference>
<evidence type="ECO:0008006" key="4">
    <source>
        <dbReference type="Google" id="ProtNLM"/>
    </source>
</evidence>
<proteinExistence type="predicted"/>
<keyword evidence="1" id="KW-0812">Transmembrane</keyword>
<dbReference type="RefSeq" id="WP_214562216.1">
    <property type="nucleotide sequence ID" value="NZ_JAHEWX010000003.1"/>
</dbReference>
<comment type="caution">
    <text evidence="2">The sequence shown here is derived from an EMBL/GenBank/DDBJ whole genome shotgun (WGS) entry which is preliminary data.</text>
</comment>
<evidence type="ECO:0000313" key="2">
    <source>
        <dbReference type="EMBL" id="MBT1540802.1"/>
    </source>
</evidence>
<name>A0A9Q2ZP08_9MICO</name>
<dbReference type="AlphaFoldDB" id="A0A9Q2ZP08"/>
<accession>A0A9Q2ZP08</accession>
<organism evidence="2 3">
    <name type="scientific">Curtobacterium flaccumfaciens pv. flaccumfaciens</name>
    <dbReference type="NCBI Taxonomy" id="138532"/>
    <lineage>
        <taxon>Bacteria</taxon>
        <taxon>Bacillati</taxon>
        <taxon>Actinomycetota</taxon>
        <taxon>Actinomycetes</taxon>
        <taxon>Micrococcales</taxon>
        <taxon>Microbacteriaceae</taxon>
        <taxon>Curtobacterium</taxon>
    </lineage>
</organism>
<dbReference type="EMBL" id="JAHEWX010000003">
    <property type="protein sequence ID" value="MBT1540802.1"/>
    <property type="molecule type" value="Genomic_DNA"/>
</dbReference>
<evidence type="ECO:0000256" key="1">
    <source>
        <dbReference type="SAM" id="Phobius"/>
    </source>
</evidence>
<keyword evidence="1" id="KW-0472">Membrane</keyword>
<evidence type="ECO:0000313" key="3">
    <source>
        <dbReference type="Proteomes" id="UP000709437"/>
    </source>
</evidence>
<sequence>MNATNRALGRTALIVLGLVLVVAGAAAIVVQTAQGLPLVASWWRAVGGALAGLGTGAQRDDSVFAWTCVLGGGVVLGVLALVVLTTLGGGRESTVVDSDGSADGVAGSVRIESTAVQHALSSAIGDLPQVGSLAVDVYRVRGGRAIRVRVRPRRGAAPREITERVEAVVADLDALLGERLPVLLEIARGGSGSSRPDRVH</sequence>
<gene>
    <name evidence="2" type="ORF">KK103_03445</name>
</gene>
<protein>
    <recommendedName>
        <fullName evidence="4">Alkaline shock response membrane anchor protein AmaP</fullName>
    </recommendedName>
</protein>